<comment type="caution">
    <text evidence="2">The sequence shown here is derived from an EMBL/GenBank/DDBJ whole genome shotgun (WGS) entry which is preliminary data.</text>
</comment>
<dbReference type="PANTHER" id="PTHR35504:SF1">
    <property type="entry name" value="PROTEIN EMBRYONIC FLOWER 1"/>
    <property type="match status" value="1"/>
</dbReference>
<feature type="compositionally biased region" description="Polar residues" evidence="1">
    <location>
        <begin position="1076"/>
        <end position="1094"/>
    </location>
</feature>
<keyword evidence="3" id="KW-1185">Reference proteome</keyword>
<evidence type="ECO:0000313" key="2">
    <source>
        <dbReference type="EMBL" id="KAK8535269.1"/>
    </source>
</evidence>
<feature type="region of interest" description="Disordered" evidence="1">
    <location>
        <begin position="1072"/>
        <end position="1094"/>
    </location>
</feature>
<feature type="region of interest" description="Disordered" evidence="1">
    <location>
        <begin position="593"/>
        <end position="612"/>
    </location>
</feature>
<dbReference type="EMBL" id="JBBPBM010000030">
    <property type="protein sequence ID" value="KAK8535269.1"/>
    <property type="molecule type" value="Genomic_DNA"/>
</dbReference>
<accession>A0ABR2DDR4</accession>
<dbReference type="InterPro" id="IPR034583">
    <property type="entry name" value="EMF1"/>
</dbReference>
<feature type="compositionally biased region" description="Basic residues" evidence="1">
    <location>
        <begin position="370"/>
        <end position="379"/>
    </location>
</feature>
<feature type="region of interest" description="Disordered" evidence="1">
    <location>
        <begin position="1207"/>
        <end position="1226"/>
    </location>
</feature>
<feature type="compositionally biased region" description="Polar residues" evidence="1">
    <location>
        <begin position="475"/>
        <end position="500"/>
    </location>
</feature>
<feature type="compositionally biased region" description="Basic and acidic residues" evidence="1">
    <location>
        <begin position="1142"/>
        <end position="1161"/>
    </location>
</feature>
<organism evidence="2 3">
    <name type="scientific">Hibiscus sabdariffa</name>
    <name type="common">roselle</name>
    <dbReference type="NCBI Taxonomy" id="183260"/>
    <lineage>
        <taxon>Eukaryota</taxon>
        <taxon>Viridiplantae</taxon>
        <taxon>Streptophyta</taxon>
        <taxon>Embryophyta</taxon>
        <taxon>Tracheophyta</taxon>
        <taxon>Spermatophyta</taxon>
        <taxon>Magnoliopsida</taxon>
        <taxon>eudicotyledons</taxon>
        <taxon>Gunneridae</taxon>
        <taxon>Pentapetalae</taxon>
        <taxon>rosids</taxon>
        <taxon>malvids</taxon>
        <taxon>Malvales</taxon>
        <taxon>Malvaceae</taxon>
        <taxon>Malvoideae</taxon>
        <taxon>Hibiscus</taxon>
    </lineage>
</organism>
<feature type="compositionally biased region" description="Polar residues" evidence="1">
    <location>
        <begin position="597"/>
        <end position="607"/>
    </location>
</feature>
<feature type="compositionally biased region" description="Polar residues" evidence="1">
    <location>
        <begin position="394"/>
        <end position="404"/>
    </location>
</feature>
<feature type="region of interest" description="Disordered" evidence="1">
    <location>
        <begin position="355"/>
        <end position="551"/>
    </location>
</feature>
<feature type="compositionally biased region" description="Basic and acidic residues" evidence="1">
    <location>
        <begin position="458"/>
        <end position="471"/>
    </location>
</feature>
<feature type="region of interest" description="Disordered" evidence="1">
    <location>
        <begin position="1134"/>
        <end position="1179"/>
    </location>
</feature>
<dbReference type="PANTHER" id="PTHR35504">
    <property type="entry name" value="PROTEIN EMBRYONIC FLOWER 1"/>
    <property type="match status" value="1"/>
</dbReference>
<feature type="compositionally biased region" description="Polar residues" evidence="1">
    <location>
        <begin position="415"/>
        <end position="433"/>
    </location>
</feature>
<evidence type="ECO:0008006" key="4">
    <source>
        <dbReference type="Google" id="ProtNLM"/>
    </source>
</evidence>
<sequence>MEFDGESSNQRLSTCDGIFESADTTVNIEKGKELLPNSNKKLVMYSMEATAVVKGTHHSCSSNLVRAISIDLNNANDDIGTRKCEHFSIRGYASEMRKKDWKKSCPFALDGDRNIFKEQICKLPPLLVPKFRWWSCRNCLQETGAEGSINEDRTNNSSKMKSFGSCSHVPSSGDAVTRSSDLQQTGMIYVDSRKSGAAACVNVNSSARHPLVSGKSEKKPENADMPVIGKTDILESNNTKEIHISNYDGIEVISSLMRQTLGLDEKVASLQLHNPDLKGNEVAGVNLPESNVECTVKDGTETHQTGKSARDQQMELVKGSGSLEIASTVHRVPDAIKTNTDGHPPLELDDCDYASSESDEVLPGTESGSLHRRKNRKVRLLTELMGKKEDEKTSLTSTEDSPSGTIPDASIGIDSISTSQGQANSQGNVTSSLARRKKRKMPRDEEWVPGEFMCSPNDGHKNLKTFERDSESADGITSSDSEGTSNRSSSQTPAKSNLANTKEDKSPILGKKKSKKTQNFDECSSLRRSRENLQKERQKKTPGDTTKSDAADIVLYKSNDVSTGSGLNTFPESASKAEKKSNLLKKKRKMHQDHDCQASQVPWNNGNLREGPISRKDEEIRQTGNVAVPLEVIHDTSAKKGQQFSLSNSLSAKRYDAKYSTPIRDERGHVLNEYGTGVKDLNMNYASQADSYVWKGMHADLNSNQTTCKTPFLNEKQDRSPVEVGNSSIQLMGFSGTSNNGRAVEFQDHATVAREHYDNRVEMASEQGAVDDIMEIAELMAKNQYERCLPDTETDKHLPETRSNNRNHQRVDLNKVYENEEMSLFQETTNKLKPQAKNGRIGKFLRGDNVGSSKQKSVDYFSNIDRNQWSMSQLEQSYSPAGFRPFPLYGEKPLNGIQLSATNSIKQNTAQNCQWIGNMVGQKSSHANVQALGVCKTCHSAPQQNMEAAQLWSIMMPNSMPYMPSIPHKCADQVCPRSLPNGNMSRNDRDFLNLGSNYEKHCRKFDSEALRTHADYPFPCKHNGTGSLDLYSNETIPAMHLLSLMDAGLQSGAPVDGNQKFVKKTSFLPGHHSKEFSSMPSGGYRTNSLKHPSSDCYSKSHLPESFCERTSATAVVGPSTSSFQHDKSFKKAPEFTGQFSLKSREKEKKIRSDSQRQNENHKSKKSVSSNSGLNTTCGSIPVHSMPKLGLGTSEFMTFPRKHHAVESATKQKQKIHTSSSTLFHPKSGSENGICGINRNPADFTVPGAGNMYMIGSEDLKFGREKAPSSGLYICRQNRNHLL</sequence>
<feature type="compositionally biased region" description="Basic and acidic residues" evidence="1">
    <location>
        <begin position="524"/>
        <end position="550"/>
    </location>
</feature>
<evidence type="ECO:0000256" key="1">
    <source>
        <dbReference type="SAM" id="MobiDB-lite"/>
    </source>
</evidence>
<protein>
    <recommendedName>
        <fullName evidence="4">Embryonic flower 1</fullName>
    </recommendedName>
</protein>
<name>A0ABR2DDR4_9ROSI</name>
<dbReference type="Proteomes" id="UP001472677">
    <property type="component" value="Unassembled WGS sequence"/>
</dbReference>
<evidence type="ECO:0000313" key="3">
    <source>
        <dbReference type="Proteomes" id="UP001472677"/>
    </source>
</evidence>
<proteinExistence type="predicted"/>
<reference evidence="2 3" key="1">
    <citation type="journal article" date="2024" name="G3 (Bethesda)">
        <title>Genome assembly of Hibiscus sabdariffa L. provides insights into metabolisms of medicinal natural products.</title>
        <authorList>
            <person name="Kim T."/>
        </authorList>
    </citation>
    <scope>NUCLEOTIDE SEQUENCE [LARGE SCALE GENOMIC DNA]</scope>
    <source>
        <strain evidence="2">TK-2024</strain>
        <tissue evidence="2">Old leaves</tissue>
    </source>
</reference>
<gene>
    <name evidence="2" type="ORF">V6N12_056793</name>
</gene>